<dbReference type="Pfam" id="PF07793">
    <property type="entry name" value="DUF1631"/>
    <property type="match status" value="1"/>
</dbReference>
<evidence type="ECO:0008006" key="6">
    <source>
        <dbReference type="Google" id="ProtNLM"/>
    </source>
</evidence>
<dbReference type="AlphaFoldDB" id="A0A167GBE2"/>
<keyword evidence="4" id="KW-1185">Reference proteome</keyword>
<evidence type="ECO:0000313" key="5">
    <source>
        <dbReference type="Proteomes" id="UP000185680"/>
    </source>
</evidence>
<evidence type="ECO:0000256" key="1">
    <source>
        <dbReference type="SAM" id="MobiDB-lite"/>
    </source>
</evidence>
<feature type="region of interest" description="Disordered" evidence="1">
    <location>
        <begin position="215"/>
        <end position="326"/>
    </location>
</feature>
<sequence>MTSPDQHVSSLAKQARELFVVHVGRVLPDLVKACENHLVSVLDQAGPAREMQERRDAWLLFQKSQTTWLNQSRKALQRTLLPRFNNSGNNGLTAPGRLELIAEGVIDDQILASRLAMRVLEKSSSELNELRLRIQHLEKRQELPRGDVLLPDVVCRILVDQWIDVQMGREGWQMVQDTLAPVLAEKMLAAYKAANEFLVSSGVMKEIDLQSLVKRAPGARSPGGPPGPGNKDGSSREGGGTSGSGGFDAGSGSGGFDSGAGGGDSSGGQGGGSGRSGFSGGSAGAGSQGGSAQQGGQHGANRGGVSTGSGTSRSGAASSVMGVNDETRLLTGSTPLARARMRAQGVVGRLKRLLTERIGGDFEATQLMEPSPKLQQAIQRMVPLARSEAAALQGGSTGSGDAIPMDASHVEHTASAIRKRSTELKQAASTSTEKATIEVVALMFQSILAEERIPAAVRVWFARLQIPVLRVALAEPEFFSALQHPARKLIDRMGSCVMGFESGVGAAALETEIKRVVQVIEQYPETGRRVFQLVYDEFQKFLSTYLSEQNTTKRYVSVAQQVEQKETWSVQYTIELRKLLDDVPVRDEIREFLFKVWVEVLAVASVKYGIKHEETTSLKKVASELLWAASAKPHRNDRARVIQQLPSLLQRLRQGMGLLGYPASLQDQNIKSVSDTLADAFMSRTEAIPQESLDKLSERLAHLEDYLPEGGVGDLDLDNDSIEMITGVDASNIEVIKHGGSKPNEAMRAWATELQIGSWFGLDHNSKFNSVQLAWRSERGQLYLFVTNGGRCFLIQATRVAAYLQAGLLVPSEDEALTVRATRDALAKLDANPERLLN</sequence>
<dbReference type="STRING" id="1763535.LPB072_22295"/>
<dbReference type="RefSeq" id="WP_066096352.1">
    <property type="nucleotide sequence ID" value="NZ_CP017476.1"/>
</dbReference>
<reference evidence="2 5" key="2">
    <citation type="submission" date="2016-10" db="EMBL/GenBank/DDBJ databases">
        <title>Hydorgenophaga sp. LPB0072 isolated from gastropod.</title>
        <authorList>
            <person name="Kim E."/>
            <person name="Yi H."/>
        </authorList>
    </citation>
    <scope>NUCLEOTIDE SEQUENCE [LARGE SCALE GENOMIC DNA]</scope>
    <source>
        <strain evidence="2 5">LPB0072</strain>
    </source>
</reference>
<feature type="compositionally biased region" description="Gly residues" evidence="1">
    <location>
        <begin position="236"/>
        <end position="307"/>
    </location>
</feature>
<dbReference type="Proteomes" id="UP000185657">
    <property type="component" value="Unassembled WGS sequence"/>
</dbReference>
<dbReference type="InterPro" id="IPR012434">
    <property type="entry name" value="DUF1631"/>
</dbReference>
<dbReference type="EMBL" id="LVWD01000043">
    <property type="protein sequence ID" value="OAD39220.1"/>
    <property type="molecule type" value="Genomic_DNA"/>
</dbReference>
<feature type="compositionally biased region" description="Low complexity" evidence="1">
    <location>
        <begin position="308"/>
        <end position="320"/>
    </location>
</feature>
<evidence type="ECO:0000313" key="2">
    <source>
        <dbReference type="EMBL" id="AOW15130.1"/>
    </source>
</evidence>
<evidence type="ECO:0000313" key="3">
    <source>
        <dbReference type="EMBL" id="OAD39220.1"/>
    </source>
</evidence>
<gene>
    <name evidence="2" type="ORF">LPB072_22295</name>
    <name evidence="3" type="ORF">LPB72_21680</name>
</gene>
<name>A0A167GBE2_9BURK</name>
<accession>A0A167GBE2</accession>
<reference evidence="3 4" key="1">
    <citation type="submission" date="2016-02" db="EMBL/GenBank/DDBJ databases">
        <title>Draft genome sequence of Hydrogenophaga sp. LPB0072.</title>
        <authorList>
            <person name="Shin S.-K."/>
            <person name="Yi H."/>
        </authorList>
    </citation>
    <scope>NUCLEOTIDE SEQUENCE [LARGE SCALE GENOMIC DNA]</scope>
    <source>
        <strain evidence="3 4">LPB0072</strain>
    </source>
</reference>
<dbReference type="OrthoDB" id="6188167at2"/>
<evidence type="ECO:0000313" key="4">
    <source>
        <dbReference type="Proteomes" id="UP000185657"/>
    </source>
</evidence>
<organism evidence="2 5">
    <name type="scientific">Hydrogenophaga crassostreae</name>
    <dbReference type="NCBI Taxonomy" id="1763535"/>
    <lineage>
        <taxon>Bacteria</taxon>
        <taxon>Pseudomonadati</taxon>
        <taxon>Pseudomonadota</taxon>
        <taxon>Betaproteobacteria</taxon>
        <taxon>Burkholderiales</taxon>
        <taxon>Comamonadaceae</taxon>
        <taxon>Hydrogenophaga</taxon>
    </lineage>
</organism>
<dbReference type="KEGG" id="hyl:LPB072_22295"/>
<proteinExistence type="predicted"/>
<protein>
    <recommendedName>
        <fullName evidence="6">DUF1631 domain-containing protein</fullName>
    </recommendedName>
</protein>
<dbReference type="Proteomes" id="UP000185680">
    <property type="component" value="Chromosome"/>
</dbReference>
<dbReference type="EMBL" id="CP017476">
    <property type="protein sequence ID" value="AOW15130.1"/>
    <property type="molecule type" value="Genomic_DNA"/>
</dbReference>